<dbReference type="EMBL" id="FMYV01000004">
    <property type="protein sequence ID" value="SDC46749.1"/>
    <property type="molecule type" value="Genomic_DNA"/>
</dbReference>
<evidence type="ECO:0000313" key="2">
    <source>
        <dbReference type="Proteomes" id="UP000199322"/>
    </source>
</evidence>
<evidence type="ECO:0008006" key="3">
    <source>
        <dbReference type="Google" id="ProtNLM"/>
    </source>
</evidence>
<evidence type="ECO:0000313" key="1">
    <source>
        <dbReference type="EMBL" id="SDC46749.1"/>
    </source>
</evidence>
<dbReference type="STRING" id="28234.SAMN04488588_1146"/>
<dbReference type="RefSeq" id="WP_091403532.1">
    <property type="nucleotide sequence ID" value="NZ_FMYV01000004.1"/>
</dbReference>
<reference evidence="1 2" key="1">
    <citation type="submission" date="2016-10" db="EMBL/GenBank/DDBJ databases">
        <authorList>
            <person name="de Groot N.N."/>
        </authorList>
    </citation>
    <scope>NUCLEOTIDE SEQUENCE [LARGE SCALE GENOMIC DNA]</scope>
    <source>
        <strain evidence="1 2">WG14</strain>
    </source>
</reference>
<keyword evidence="2" id="KW-1185">Reference proteome</keyword>
<dbReference type="Gene3D" id="1.10.287.1490">
    <property type="match status" value="1"/>
</dbReference>
<accession>A0A1G6LU69</accession>
<gene>
    <name evidence="1" type="ORF">SAMN04488588_1146</name>
</gene>
<proteinExistence type="predicted"/>
<dbReference type="InterPro" id="IPR013783">
    <property type="entry name" value="Ig-like_fold"/>
</dbReference>
<dbReference type="SUPFAM" id="SSF49265">
    <property type="entry name" value="Fibronectin type III"/>
    <property type="match status" value="1"/>
</dbReference>
<dbReference type="InterPro" id="IPR036116">
    <property type="entry name" value="FN3_sf"/>
</dbReference>
<dbReference type="Proteomes" id="UP000199322">
    <property type="component" value="Unassembled WGS sequence"/>
</dbReference>
<dbReference type="Gene3D" id="2.60.40.10">
    <property type="entry name" value="Immunoglobulins"/>
    <property type="match status" value="2"/>
</dbReference>
<sequence>MFPPISYDNSFLEYIRKPTRNKKIKVLAKIDGTNFYDISEYVQKITTNNKIELLEDPAIDNAKITVANKNNMFTKTQFNDVFDPSVGKFNGTVEQNYLNKEWEIKIYVEISNEDANKIAIPLFTGIKPVGGITEKHKKAEIVVKDILHYAINKELTYPLLYPNYTPNNIISDLLTRAGIAVENQDFQSLTTPFEVYITEENTTVWRNILKIIKGTQARFSVTPEGKVIYRTKIENFYDPDIALSIDADKIQEYELLGDQKYNKIKVESEGYKIDTYISKIINVELQDDENRTIKKGEIETFDFEYKSDFAKDVANTVFISYSSPNTEGIAYDSAFSLNDSDSNIKINKFDIRPDKLILEIENLNTSIDILIDALKLDGRQINKVSLENLVKVNNTGFPDKEYAIKSFYSTKAMLSNIADVAENLISKDIVFELSLNEFYPELYAGNLINLTLPEKGISNGTFIVNSVTHKIEGSTYKTNITITEYKDVVFNINDKEYEKINTGAAPGTGDQIDFIQGEVEELKGDVEDQKQKTDFLDSNAPAKPTNFSLQTQFLNKRSVIKMSCDENTETDLIGYEFQWSYDQINWNSIQSKDNLAQAEVQGNITVYARVRALDAEGNASLFTNILSVTTAKDSTAPATPTGISVTPNYAGVVFKLIQNTEEDFKEYKLTINTVEYVFSNNYIVISGLQPETTYNYSIVAIDYSENESTAATGSFTTERKAASEEAIDNINGNITNINTDINTINSDITSLNTNVSNINTDIDTIQVNINGMNTDITNINENITSIETTQGQIQTTVSNHGTRLDTAETDITTNASQITQNADEISSLVTKTGVNDLGETETLSSKISQNATSITSAVSRIDTAENDISNNNNAISTNATQITQNADNITQLVTKTGINNLGETETLISEITQNADNITSMVGILNSTPGATNQYTAIKQNADSITTAVSRIDTNETDISSNSSLITQNATSISSTVQRLNDVDGNGTSMENSISAIVQNADEISSTVEGIKYKYALSVPEGAIAYWSDSLFDKINGLTPEGYTETWQPYEKTLSTIAQHSDEISQRIVAKDMDTGEVLRNTELLISDGKIQVIASMFEVLGDAIVNGTISADKLSSLILEAGKYIQVGDSNNGYKLDGTTGLSRLIGGQEKKIPSILQRDIVSFDSNETQKAITLNPNASSENSYNVILNAVNFKYWDENFQTQQKRYLTQHVSNKNASGFVINAYTVISNTNIKRSDSVTISSDSTFTLVSNLLNILKARVVYSNLEFLYDYGTATSTTITISRSSSVNSTTFVTTQNITVNFGNGGSITKSKSINPSVDYLWEQKLVSLNTYPLDTGKINLGTFTGNESVKQISIDYGYLSNYNSSSHTQDDYIISFDSNLQGTIEVKVKTENYNGYEADLYAYIYKNSSLIKTVLIKSLDFEPDIVTNHPFDVYSVDYTKETKTAQNPSYTADLTDIWTGATKQSAEADIEYVVIGY</sequence>
<name>A0A1G6LU69_9BACT</name>
<protein>
    <recommendedName>
        <fullName evidence="3">Fibronectin type-III domain-containing protein</fullName>
    </recommendedName>
</protein>
<organism evidence="1 2">
    <name type="scientific">Geotoga petraea</name>
    <dbReference type="NCBI Taxonomy" id="28234"/>
    <lineage>
        <taxon>Bacteria</taxon>
        <taxon>Thermotogati</taxon>
        <taxon>Thermotogota</taxon>
        <taxon>Thermotogae</taxon>
        <taxon>Petrotogales</taxon>
        <taxon>Petrotogaceae</taxon>
        <taxon>Geotoga</taxon>
    </lineage>
</organism>